<keyword evidence="6" id="KW-0256">Endoplasmic reticulum</keyword>
<dbReference type="PANTHER" id="PTHR19359">
    <property type="entry name" value="CYTOCHROME B5"/>
    <property type="match status" value="1"/>
</dbReference>
<evidence type="ECO:0000256" key="5">
    <source>
        <dbReference type="ARBA" id="ARBA00022723"/>
    </source>
</evidence>
<evidence type="ECO:0000256" key="6">
    <source>
        <dbReference type="ARBA" id="ARBA00022824"/>
    </source>
</evidence>
<evidence type="ECO:0000313" key="14">
    <source>
        <dbReference type="EMBL" id="CAK9195810.1"/>
    </source>
</evidence>
<evidence type="ECO:0000256" key="12">
    <source>
        <dbReference type="RuleBase" id="RU362121"/>
    </source>
</evidence>
<keyword evidence="5 12" id="KW-0479">Metal-binding</keyword>
<dbReference type="EMBL" id="OZ019903">
    <property type="protein sequence ID" value="CAK9195810.1"/>
    <property type="molecule type" value="Genomic_DNA"/>
</dbReference>
<dbReference type="PROSITE" id="PS00191">
    <property type="entry name" value="CYTOCHROME_B5_1"/>
    <property type="match status" value="1"/>
</dbReference>
<dbReference type="SUPFAM" id="SSF55856">
    <property type="entry name" value="Cytochrome b5-like heme/steroid binding domain"/>
    <property type="match status" value="1"/>
</dbReference>
<dbReference type="PROSITE" id="PS50255">
    <property type="entry name" value="CYTOCHROME_B5_2"/>
    <property type="match status" value="1"/>
</dbReference>
<dbReference type="Gene3D" id="3.10.120.10">
    <property type="entry name" value="Cytochrome b5-like heme/steroid binding domain"/>
    <property type="match status" value="1"/>
</dbReference>
<gene>
    <name evidence="14" type="ORF">CSSPTR1EN2_LOCUS3159</name>
</gene>
<keyword evidence="10 12" id="KW-0472">Membrane</keyword>
<evidence type="ECO:0000256" key="11">
    <source>
        <dbReference type="ARBA" id="ARBA00038168"/>
    </source>
</evidence>
<evidence type="ECO:0000259" key="13">
    <source>
        <dbReference type="PROSITE" id="PS50255"/>
    </source>
</evidence>
<evidence type="ECO:0000256" key="10">
    <source>
        <dbReference type="ARBA" id="ARBA00023136"/>
    </source>
</evidence>
<keyword evidence="2" id="KW-0813">Transport</keyword>
<keyword evidence="3 12" id="KW-0349">Heme</keyword>
<evidence type="ECO:0000313" key="15">
    <source>
        <dbReference type="Proteomes" id="UP001497512"/>
    </source>
</evidence>
<dbReference type="InterPro" id="IPR036400">
    <property type="entry name" value="Cyt_B5-like_heme/steroid_sf"/>
</dbReference>
<evidence type="ECO:0000256" key="2">
    <source>
        <dbReference type="ARBA" id="ARBA00022448"/>
    </source>
</evidence>
<keyword evidence="8 12" id="KW-1133">Transmembrane helix</keyword>
<evidence type="ECO:0000256" key="7">
    <source>
        <dbReference type="ARBA" id="ARBA00022982"/>
    </source>
</evidence>
<protein>
    <recommendedName>
        <fullName evidence="13">Cytochrome b5 heme-binding domain-containing protein</fullName>
    </recommendedName>
</protein>
<proteinExistence type="inferred from homology"/>
<dbReference type="SMART" id="SM01117">
    <property type="entry name" value="Cyt-b5"/>
    <property type="match status" value="1"/>
</dbReference>
<evidence type="ECO:0000256" key="8">
    <source>
        <dbReference type="ARBA" id="ARBA00022989"/>
    </source>
</evidence>
<reference evidence="14" key="1">
    <citation type="submission" date="2024-02" db="EMBL/GenBank/DDBJ databases">
        <authorList>
            <consortium name="ELIXIR-Norway"/>
            <consortium name="Elixir Norway"/>
        </authorList>
    </citation>
    <scope>NUCLEOTIDE SEQUENCE</scope>
</reference>
<dbReference type="InterPro" id="IPR050668">
    <property type="entry name" value="Cytochrome_b5"/>
</dbReference>
<evidence type="ECO:0000256" key="1">
    <source>
        <dbReference type="ARBA" id="ARBA00004131"/>
    </source>
</evidence>
<evidence type="ECO:0000256" key="3">
    <source>
        <dbReference type="ARBA" id="ARBA00022617"/>
    </source>
</evidence>
<keyword evidence="7" id="KW-0249">Electron transport</keyword>
<evidence type="ECO:0000256" key="9">
    <source>
        <dbReference type="ARBA" id="ARBA00023004"/>
    </source>
</evidence>
<accession>A0ABP0TG46</accession>
<dbReference type="Pfam" id="PF00173">
    <property type="entry name" value="Cyt-b5"/>
    <property type="match status" value="1"/>
</dbReference>
<feature type="transmembrane region" description="Helical" evidence="12">
    <location>
        <begin position="112"/>
        <end position="132"/>
    </location>
</feature>
<keyword evidence="9 12" id="KW-0408">Iron</keyword>
<name>A0ABP0TG46_9BRYO</name>
<comment type="similarity">
    <text evidence="11 12">Belongs to the cytochrome b5 family.</text>
</comment>
<dbReference type="InterPro" id="IPR001199">
    <property type="entry name" value="Cyt_B5-like_heme/steroid-bd"/>
</dbReference>
<sequence>MATETKKLFQFSEVETHANPTDCWLIIHGKVYNVTRFLEEHPGGDDVLLSATGKDATSDFEDVGHSPDAHTLMSDFMIGEIDPASVPSKVVYKQATSPEYNHDKSTAFNIQILQFLVPLVILILALAFSYLYTKDNVNTSK</sequence>
<feature type="domain" description="Cytochrome b5 heme-binding" evidence="13">
    <location>
        <begin position="6"/>
        <end position="82"/>
    </location>
</feature>
<evidence type="ECO:0000256" key="4">
    <source>
        <dbReference type="ARBA" id="ARBA00022692"/>
    </source>
</evidence>
<dbReference type="InterPro" id="IPR018506">
    <property type="entry name" value="Cyt_B5_heme-BS"/>
</dbReference>
<organism evidence="14 15">
    <name type="scientific">Sphagnum troendelagicum</name>
    <dbReference type="NCBI Taxonomy" id="128251"/>
    <lineage>
        <taxon>Eukaryota</taxon>
        <taxon>Viridiplantae</taxon>
        <taxon>Streptophyta</taxon>
        <taxon>Embryophyta</taxon>
        <taxon>Bryophyta</taxon>
        <taxon>Sphagnophytina</taxon>
        <taxon>Sphagnopsida</taxon>
        <taxon>Sphagnales</taxon>
        <taxon>Sphagnaceae</taxon>
        <taxon>Sphagnum</taxon>
    </lineage>
</organism>
<dbReference type="PRINTS" id="PR00363">
    <property type="entry name" value="CYTOCHROMEB5"/>
</dbReference>
<comment type="subcellular location">
    <subcellularLocation>
        <location evidence="1">Endoplasmic reticulum membrane</location>
        <topology evidence="1">Single-pass membrane protein</topology>
        <orientation evidence="1">Cytoplasmic side</orientation>
    </subcellularLocation>
</comment>
<dbReference type="PANTHER" id="PTHR19359:SF129">
    <property type="entry name" value="CYTOCHROME B5 ISOFORM B"/>
    <property type="match status" value="1"/>
</dbReference>
<keyword evidence="4 12" id="KW-0812">Transmembrane</keyword>
<keyword evidence="15" id="KW-1185">Reference proteome</keyword>
<dbReference type="Proteomes" id="UP001497512">
    <property type="component" value="Chromosome 11"/>
</dbReference>